<name>A0A939FUK4_9ACTN</name>
<comment type="caution">
    <text evidence="2">The sequence shown here is derived from an EMBL/GenBank/DDBJ whole genome shotgun (WGS) entry which is preliminary data.</text>
</comment>
<accession>A0A939FUK4</accession>
<evidence type="ECO:0000313" key="3">
    <source>
        <dbReference type="Proteomes" id="UP000664781"/>
    </source>
</evidence>
<dbReference type="InterPro" id="IPR002347">
    <property type="entry name" value="SDR_fam"/>
</dbReference>
<dbReference type="AlphaFoldDB" id="A0A939FUK4"/>
<dbReference type="Gene3D" id="3.40.50.720">
    <property type="entry name" value="NAD(P)-binding Rossmann-like Domain"/>
    <property type="match status" value="1"/>
</dbReference>
<evidence type="ECO:0000256" key="1">
    <source>
        <dbReference type="ARBA" id="ARBA00023002"/>
    </source>
</evidence>
<dbReference type="SUPFAM" id="SSF51735">
    <property type="entry name" value="NAD(P)-binding Rossmann-fold domains"/>
    <property type="match status" value="1"/>
</dbReference>
<dbReference type="Proteomes" id="UP000664781">
    <property type="component" value="Unassembled WGS sequence"/>
</dbReference>
<organism evidence="2 3">
    <name type="scientific">Streptomyces triculaminicus</name>
    <dbReference type="NCBI Taxonomy" id="2816232"/>
    <lineage>
        <taxon>Bacteria</taxon>
        <taxon>Bacillati</taxon>
        <taxon>Actinomycetota</taxon>
        <taxon>Actinomycetes</taxon>
        <taxon>Kitasatosporales</taxon>
        <taxon>Streptomycetaceae</taxon>
        <taxon>Streptomyces</taxon>
    </lineage>
</organism>
<dbReference type="PANTHER" id="PTHR47534">
    <property type="entry name" value="YALI0E05731P"/>
    <property type="match status" value="1"/>
</dbReference>
<keyword evidence="1" id="KW-0560">Oxidoreductase</keyword>
<dbReference type="GO" id="GO:0016491">
    <property type="term" value="F:oxidoreductase activity"/>
    <property type="evidence" value="ECO:0007669"/>
    <property type="project" value="UniProtKB-KW"/>
</dbReference>
<dbReference type="PANTHER" id="PTHR47534:SF3">
    <property type="entry name" value="ALCOHOL DEHYDROGENASE-LIKE C-TERMINAL DOMAIN-CONTAINING PROTEIN"/>
    <property type="match status" value="1"/>
</dbReference>
<dbReference type="InterPro" id="IPR052228">
    <property type="entry name" value="Sec_Metab_Biosynth_Oxidored"/>
</dbReference>
<protein>
    <submittedName>
        <fullName evidence="2">SDR family NAD(P)-dependent oxidoreductase</fullName>
    </submittedName>
</protein>
<dbReference type="EMBL" id="JAFMOF010000004">
    <property type="protein sequence ID" value="MBO0656320.1"/>
    <property type="molecule type" value="Genomic_DNA"/>
</dbReference>
<proteinExistence type="predicted"/>
<keyword evidence="3" id="KW-1185">Reference proteome</keyword>
<sequence>MRTMVIQGGTDGMGRALALAYLRRGERVVILGRDVKKGKALLDSAREMGADDRAFFLKADLALVAENRRVIEHIRENFPVVDALVLCARHYSSVRRQTSEGFERTFALFYLSRFLLSHGLAGELEKAERPVVMNVAGPGTPMGRVHWDDFGLARGYDGVEALNQGGKANDLLGVSFAERHATGRIRYVLINPGSVSTSFSGDYDAETAAHIEMMKKFGKPVEQGIVPIAALIDAPPAARLSAYAESRPIGLGHPSFDPGDAARLHEATETMLGR</sequence>
<gene>
    <name evidence="2" type="ORF">J1792_27170</name>
</gene>
<dbReference type="InterPro" id="IPR036291">
    <property type="entry name" value="NAD(P)-bd_dom_sf"/>
</dbReference>
<dbReference type="RefSeq" id="WP_086568619.1">
    <property type="nucleotide sequence ID" value="NZ_JAFMOF010000004.1"/>
</dbReference>
<evidence type="ECO:0000313" key="2">
    <source>
        <dbReference type="EMBL" id="MBO0656320.1"/>
    </source>
</evidence>
<reference evidence="2" key="1">
    <citation type="submission" date="2021-03" db="EMBL/GenBank/DDBJ databases">
        <title>Streptomyces strains.</title>
        <authorList>
            <person name="Lund M.B."/>
            <person name="Toerring T."/>
        </authorList>
    </citation>
    <scope>NUCLEOTIDE SEQUENCE</scope>
    <source>
        <strain evidence="2">JCM 4242</strain>
    </source>
</reference>
<dbReference type="Pfam" id="PF00106">
    <property type="entry name" value="adh_short"/>
    <property type="match status" value="1"/>
</dbReference>